<dbReference type="Proteomes" id="UP000001505">
    <property type="component" value="Chromosome"/>
</dbReference>
<dbReference type="EMBL" id="CP001928">
    <property type="protein sequence ID" value="ADI39230.1"/>
    <property type="molecule type" value="Genomic_DNA"/>
</dbReference>
<feature type="domain" description="Treble clef zinc finger" evidence="1">
    <location>
        <begin position="528"/>
        <end position="585"/>
    </location>
</feature>
<feature type="domain" description="Treble clef zinc finger" evidence="1">
    <location>
        <begin position="90"/>
        <end position="141"/>
    </location>
</feature>
<feature type="domain" description="Treble clef zinc finger" evidence="1">
    <location>
        <begin position="457"/>
        <end position="512"/>
    </location>
</feature>
<dbReference type="STRING" id="716544.wcw_1893"/>
<dbReference type="PANTHER" id="PTHR37317">
    <property type="entry name" value="BLR8090 PROTEIN"/>
    <property type="match status" value="1"/>
</dbReference>
<protein>
    <recommendedName>
        <fullName evidence="1">Treble clef zinc finger domain-containing protein</fullName>
    </recommendedName>
</protein>
<gene>
    <name evidence="2" type="ordered locus">wcw_1893</name>
</gene>
<dbReference type="Pfam" id="PF14311">
    <property type="entry name" value="DUF4379"/>
    <property type="match status" value="7"/>
</dbReference>
<dbReference type="HOGENOM" id="CLU_022524_0_0_0"/>
<evidence type="ECO:0000313" key="3">
    <source>
        <dbReference type="Proteomes" id="UP000001505"/>
    </source>
</evidence>
<dbReference type="KEGG" id="wch:wcw_1893"/>
<evidence type="ECO:0000259" key="1">
    <source>
        <dbReference type="Pfam" id="PF14311"/>
    </source>
</evidence>
<proteinExistence type="predicted"/>
<dbReference type="RefSeq" id="WP_013182927.1">
    <property type="nucleotide sequence ID" value="NC_014225.1"/>
</dbReference>
<organism evidence="2 3">
    <name type="scientific">Waddlia chondrophila (strain ATCC VR-1470 / WSU 86-1044)</name>
    <dbReference type="NCBI Taxonomy" id="716544"/>
    <lineage>
        <taxon>Bacteria</taxon>
        <taxon>Pseudomonadati</taxon>
        <taxon>Chlamydiota</taxon>
        <taxon>Chlamydiia</taxon>
        <taxon>Parachlamydiales</taxon>
        <taxon>Waddliaceae</taxon>
        <taxon>Waddlia</taxon>
    </lineage>
</organism>
<reference evidence="2 3" key="1">
    <citation type="journal article" date="2010" name="PLoS ONE">
        <title>The Waddlia genome: a window into chlamydial biology.</title>
        <authorList>
            <person name="Bertelli C."/>
            <person name="Collyn F."/>
            <person name="Croxatto A."/>
            <person name="Ruckert C."/>
            <person name="Polkinghorne A."/>
            <person name="Kebbi-Beghdadi C."/>
            <person name="Goesmann A."/>
            <person name="Vaughan L."/>
            <person name="Greub G."/>
        </authorList>
    </citation>
    <scope>NUCLEOTIDE SEQUENCE [LARGE SCALE GENOMIC DNA]</scope>
    <source>
        <strain evidence="3">ATCC VR-1470 / WSU 86-1044</strain>
    </source>
</reference>
<name>D6YT35_WADCW</name>
<dbReference type="PANTHER" id="PTHR37317:SF1">
    <property type="entry name" value="ZINC-RIBBON DOMAIN-CONTAINING PROTEIN-RELATED"/>
    <property type="match status" value="1"/>
</dbReference>
<dbReference type="AlphaFoldDB" id="D6YT35"/>
<keyword evidence="3" id="KW-1185">Reference proteome</keyword>
<feature type="domain" description="Treble clef zinc finger" evidence="1">
    <location>
        <begin position="600"/>
        <end position="653"/>
    </location>
</feature>
<accession>D6YT35</accession>
<dbReference type="InterPro" id="IPR025487">
    <property type="entry name" value="DUF4379"/>
</dbReference>
<dbReference type="eggNOG" id="COG1996">
    <property type="taxonomic scope" value="Bacteria"/>
</dbReference>
<sequence>MPKQATEKNNLQTTHPEIAKRWHPSKNETKKPIDFTYGSGKKAWWICNNCSETYEATIQSQTRGHRCPYCSGRNFRPGYSFADLFPHFVLEWHPRKNSCKPHEISPYNSRRIWWQCLRGHEWLTALGNRTRLQSGCPHCSPATSKVELKFFAEIKYVFFTAVQRKIIDGIECDIFIEKYQLGVEVDGGYYHQGKQDKDKKKKDKLSSLGINIFNIRGSSLEKLSPSDILFDESGTIKNQMTSLHRSVKEFIHKTLQVVELIEPEKSKAKEYLQSSNLMNEAYADQLIQNFLQPDQSLDKTHPELCKEWDFEKNGSKTPQAFTFGSGIEVWWKCQQNHSWLATILSRTKANNGKGSGCPFCRGYYPDECNNLAVQNPQLASELHPSKNGNITAFTLTPRSNQRIWWYCKTCENEWEATVWNRHKGSGCPVCANDDRAKSQRKKTVEKNGSLDKTHPSIAKEWHPTKNNHLTSLEFSAGSNHAAWWRCRSGHEWKARIADRCLDNNGCKICKGKEASAENNLALSNPEVICEWDFNRNAPLSPFDVLPGSDVEVFWVCPRNPSHSFKSKIYDKTRSKKGGCPYCSGKKVLPEDSLKIKHPEIAADWDFSKNERNPINELPGSAKKVWWMCKNGHEKYSEIRGRVSSKGCPSCKGK</sequence>
<feature type="domain" description="Treble clef zinc finger" evidence="1">
    <location>
        <begin position="378"/>
        <end position="432"/>
    </location>
</feature>
<dbReference type="OrthoDB" id="583824at2"/>
<feature type="domain" description="Treble clef zinc finger" evidence="1">
    <location>
        <begin position="304"/>
        <end position="362"/>
    </location>
</feature>
<evidence type="ECO:0000313" key="2">
    <source>
        <dbReference type="EMBL" id="ADI39230.1"/>
    </source>
</evidence>
<dbReference type="eggNOG" id="COG0553">
    <property type="taxonomic scope" value="Bacteria"/>
</dbReference>
<dbReference type="Gene3D" id="3.40.960.10">
    <property type="entry name" value="VSR Endonuclease"/>
    <property type="match status" value="1"/>
</dbReference>
<feature type="domain" description="Treble clef zinc finger" evidence="1">
    <location>
        <begin position="18"/>
        <end position="73"/>
    </location>
</feature>